<gene>
    <name evidence="1" type="ORF">U1T56_15430</name>
</gene>
<dbReference type="RefSeq" id="WP_418160398.1">
    <property type="nucleotide sequence ID" value="NZ_JBBLZC010000015.1"/>
</dbReference>
<organism evidence="1 2">
    <name type="scientific">Benzoatithermus flavus</name>
    <dbReference type="NCBI Taxonomy" id="3108223"/>
    <lineage>
        <taxon>Bacteria</taxon>
        <taxon>Pseudomonadati</taxon>
        <taxon>Pseudomonadota</taxon>
        <taxon>Alphaproteobacteria</taxon>
        <taxon>Geminicoccales</taxon>
        <taxon>Geminicoccaceae</taxon>
        <taxon>Benzoatithermus</taxon>
    </lineage>
</organism>
<name>A0ABU8XTK9_9PROT</name>
<proteinExistence type="predicted"/>
<protein>
    <submittedName>
        <fullName evidence="1">Uncharacterized protein</fullName>
    </submittedName>
</protein>
<dbReference type="Proteomes" id="UP001375743">
    <property type="component" value="Unassembled WGS sequence"/>
</dbReference>
<comment type="caution">
    <text evidence="1">The sequence shown here is derived from an EMBL/GenBank/DDBJ whole genome shotgun (WGS) entry which is preliminary data.</text>
</comment>
<evidence type="ECO:0000313" key="2">
    <source>
        <dbReference type="Proteomes" id="UP001375743"/>
    </source>
</evidence>
<accession>A0ABU8XTK9</accession>
<sequence>MDDAEPILLHEPDFMLAVLRAAREGPARLDDAVARLRAHLAAAGEPLALAPEELTRRFEEAARLLEGACAIVPADDGRYRLTPRGVRLLAEHPDGIDQSVLRTFPEFRAFMATTSRPGPEDDPRLPAFHAGMQAFAERRALSDNPFASDTPDHLAWECGWSEARDEALRR</sequence>
<dbReference type="EMBL" id="JBBLZC010000015">
    <property type="protein sequence ID" value="MEK0084548.1"/>
    <property type="molecule type" value="Genomic_DNA"/>
</dbReference>
<reference evidence="1 2" key="1">
    <citation type="submission" date="2024-01" db="EMBL/GenBank/DDBJ databases">
        <title>Multi-omics insights into the function and evolution of sodium benzoate biodegradation pathways in Benzoatithermus flavus gen. nov., sp. nov. from hot spring.</title>
        <authorList>
            <person name="Hu C.-J."/>
            <person name="Li W.-J."/>
        </authorList>
    </citation>
    <scope>NUCLEOTIDE SEQUENCE [LARGE SCALE GENOMIC DNA]</scope>
    <source>
        <strain evidence="1 2">SYSU G07066</strain>
    </source>
</reference>
<evidence type="ECO:0000313" key="1">
    <source>
        <dbReference type="EMBL" id="MEK0084548.1"/>
    </source>
</evidence>
<keyword evidence="2" id="KW-1185">Reference proteome</keyword>